<keyword evidence="3" id="KW-1185">Reference proteome</keyword>
<evidence type="ECO:0008006" key="4">
    <source>
        <dbReference type="Google" id="ProtNLM"/>
    </source>
</evidence>
<comment type="caution">
    <text evidence="2">The sequence shown here is derived from an EMBL/GenBank/DDBJ whole genome shotgun (WGS) entry which is preliminary data.</text>
</comment>
<evidence type="ECO:0000256" key="1">
    <source>
        <dbReference type="SAM" id="MobiDB-lite"/>
    </source>
</evidence>
<accession>A0AAE0DT81</accession>
<dbReference type="PANTHER" id="PTHR31973:SF187">
    <property type="entry name" value="MUTATOR TRANSPOSASE MUDRA PROTEIN"/>
    <property type="match status" value="1"/>
</dbReference>
<name>A0AAE0DT81_9ROSI</name>
<dbReference type="AlphaFoldDB" id="A0AAE0DT81"/>
<sequence>MLEFIRMMLMRKFQERKEKCAKWNFVIPPRVNARILKNSRESMMLTILSAGEMEYEVLGPDGSYVVKLRQYSYGCGSWQITNIPCSHAMTDISPSYGRDSLKDKEPNQPHSSVIAFFSQPPTRHNLDPS</sequence>
<dbReference type="Proteomes" id="UP001281410">
    <property type="component" value="Unassembled WGS sequence"/>
</dbReference>
<evidence type="ECO:0000313" key="3">
    <source>
        <dbReference type="Proteomes" id="UP001281410"/>
    </source>
</evidence>
<protein>
    <recommendedName>
        <fullName evidence="4">Zinc finger PMZ-type domain-containing protein</fullName>
    </recommendedName>
</protein>
<gene>
    <name evidence="2" type="ORF">Dsin_032375</name>
</gene>
<proteinExistence type="predicted"/>
<evidence type="ECO:0000313" key="2">
    <source>
        <dbReference type="EMBL" id="KAK3185089.1"/>
    </source>
</evidence>
<dbReference type="PANTHER" id="PTHR31973">
    <property type="entry name" value="POLYPROTEIN, PUTATIVE-RELATED"/>
    <property type="match status" value="1"/>
</dbReference>
<organism evidence="2 3">
    <name type="scientific">Dipteronia sinensis</name>
    <dbReference type="NCBI Taxonomy" id="43782"/>
    <lineage>
        <taxon>Eukaryota</taxon>
        <taxon>Viridiplantae</taxon>
        <taxon>Streptophyta</taxon>
        <taxon>Embryophyta</taxon>
        <taxon>Tracheophyta</taxon>
        <taxon>Spermatophyta</taxon>
        <taxon>Magnoliopsida</taxon>
        <taxon>eudicotyledons</taxon>
        <taxon>Gunneridae</taxon>
        <taxon>Pentapetalae</taxon>
        <taxon>rosids</taxon>
        <taxon>malvids</taxon>
        <taxon>Sapindales</taxon>
        <taxon>Sapindaceae</taxon>
        <taxon>Hippocastanoideae</taxon>
        <taxon>Acereae</taxon>
        <taxon>Dipteronia</taxon>
    </lineage>
</organism>
<reference evidence="2" key="1">
    <citation type="journal article" date="2023" name="Plant J.">
        <title>Genome sequences and population genomics provide insights into the demographic history, inbreeding, and mutation load of two 'living fossil' tree species of Dipteronia.</title>
        <authorList>
            <person name="Feng Y."/>
            <person name="Comes H.P."/>
            <person name="Chen J."/>
            <person name="Zhu S."/>
            <person name="Lu R."/>
            <person name="Zhang X."/>
            <person name="Li P."/>
            <person name="Qiu J."/>
            <person name="Olsen K.M."/>
            <person name="Qiu Y."/>
        </authorList>
    </citation>
    <scope>NUCLEOTIDE SEQUENCE</scope>
    <source>
        <strain evidence="2">NBL</strain>
    </source>
</reference>
<dbReference type="EMBL" id="JANJYJ010000010">
    <property type="protein sequence ID" value="KAK3185089.1"/>
    <property type="molecule type" value="Genomic_DNA"/>
</dbReference>
<feature type="region of interest" description="Disordered" evidence="1">
    <location>
        <begin position="96"/>
        <end position="129"/>
    </location>
</feature>